<reference evidence="1 2" key="1">
    <citation type="submission" date="2019-02" db="EMBL/GenBank/DDBJ databases">
        <title>Deep-cultivation of Planctomycetes and their phenomic and genomic characterization uncovers novel biology.</title>
        <authorList>
            <person name="Wiegand S."/>
            <person name="Jogler M."/>
            <person name="Boedeker C."/>
            <person name="Pinto D."/>
            <person name="Vollmers J."/>
            <person name="Rivas-Marin E."/>
            <person name="Kohn T."/>
            <person name="Peeters S.H."/>
            <person name="Heuer A."/>
            <person name="Rast P."/>
            <person name="Oberbeckmann S."/>
            <person name="Bunk B."/>
            <person name="Jeske O."/>
            <person name="Meyerdierks A."/>
            <person name="Storesund J.E."/>
            <person name="Kallscheuer N."/>
            <person name="Luecker S."/>
            <person name="Lage O.M."/>
            <person name="Pohl T."/>
            <person name="Merkel B.J."/>
            <person name="Hornburger P."/>
            <person name="Mueller R.-W."/>
            <person name="Bruemmer F."/>
            <person name="Labrenz M."/>
            <person name="Spormann A.M."/>
            <person name="Op Den Camp H."/>
            <person name="Overmann J."/>
            <person name="Amann R."/>
            <person name="Jetten M.S.M."/>
            <person name="Mascher T."/>
            <person name="Medema M.H."/>
            <person name="Devos D.P."/>
            <person name="Kaster A.-K."/>
            <person name="Ovreas L."/>
            <person name="Rohde M."/>
            <person name="Galperin M.Y."/>
            <person name="Jogler C."/>
        </authorList>
    </citation>
    <scope>NUCLEOTIDE SEQUENCE [LARGE SCALE GENOMIC DNA]</scope>
    <source>
        <strain evidence="1 2">CA85</strain>
    </source>
</reference>
<sequence>MLVQKCVPDEQTLARDRQHHWRTAFAGKRWRPRYPLPSQHLGRARLEWRGLKQLYSSFTGICFRFRPACPGGAATASYLQNALARSISAPGLSRRNQRIKSCDRRDKPETEHRFYFAFFR</sequence>
<accession>A0A5C5XQE4</accession>
<proteinExistence type="predicted"/>
<evidence type="ECO:0000313" key="1">
    <source>
        <dbReference type="EMBL" id="TWT65114.1"/>
    </source>
</evidence>
<dbReference type="Proteomes" id="UP000318053">
    <property type="component" value="Unassembled WGS sequence"/>
</dbReference>
<comment type="caution">
    <text evidence="1">The sequence shown here is derived from an EMBL/GenBank/DDBJ whole genome shotgun (WGS) entry which is preliminary data.</text>
</comment>
<keyword evidence="2" id="KW-1185">Reference proteome</keyword>
<evidence type="ECO:0000313" key="2">
    <source>
        <dbReference type="Proteomes" id="UP000318053"/>
    </source>
</evidence>
<gene>
    <name evidence="1" type="ORF">CA85_34610</name>
</gene>
<dbReference type="EMBL" id="SJPK01000008">
    <property type="protein sequence ID" value="TWT65114.1"/>
    <property type="molecule type" value="Genomic_DNA"/>
</dbReference>
<protein>
    <submittedName>
        <fullName evidence="1">Uncharacterized protein</fullName>
    </submittedName>
</protein>
<organism evidence="1 2">
    <name type="scientific">Allorhodopirellula solitaria</name>
    <dbReference type="NCBI Taxonomy" id="2527987"/>
    <lineage>
        <taxon>Bacteria</taxon>
        <taxon>Pseudomonadati</taxon>
        <taxon>Planctomycetota</taxon>
        <taxon>Planctomycetia</taxon>
        <taxon>Pirellulales</taxon>
        <taxon>Pirellulaceae</taxon>
        <taxon>Allorhodopirellula</taxon>
    </lineage>
</organism>
<dbReference type="AlphaFoldDB" id="A0A5C5XQE4"/>
<name>A0A5C5XQE4_9BACT</name>